<feature type="region of interest" description="Disordered" evidence="1">
    <location>
        <begin position="1"/>
        <end position="21"/>
    </location>
</feature>
<keyword evidence="3" id="KW-1185">Reference proteome</keyword>
<protein>
    <submittedName>
        <fullName evidence="2">Uncharacterized protein</fullName>
    </submittedName>
</protein>
<evidence type="ECO:0000313" key="3">
    <source>
        <dbReference type="Proteomes" id="UP000250235"/>
    </source>
</evidence>
<name>A0A2Z7CBV6_9LAMI</name>
<reference evidence="2 3" key="1">
    <citation type="journal article" date="2015" name="Proc. Natl. Acad. Sci. U.S.A.">
        <title>The resurrection genome of Boea hygrometrica: A blueprint for survival of dehydration.</title>
        <authorList>
            <person name="Xiao L."/>
            <person name="Yang G."/>
            <person name="Zhang L."/>
            <person name="Yang X."/>
            <person name="Zhao S."/>
            <person name="Ji Z."/>
            <person name="Zhou Q."/>
            <person name="Hu M."/>
            <person name="Wang Y."/>
            <person name="Chen M."/>
            <person name="Xu Y."/>
            <person name="Jin H."/>
            <person name="Xiao X."/>
            <person name="Hu G."/>
            <person name="Bao F."/>
            <person name="Hu Y."/>
            <person name="Wan P."/>
            <person name="Li L."/>
            <person name="Deng X."/>
            <person name="Kuang T."/>
            <person name="Xiang C."/>
            <person name="Zhu J.K."/>
            <person name="Oliver M.J."/>
            <person name="He Y."/>
        </authorList>
    </citation>
    <scope>NUCLEOTIDE SEQUENCE [LARGE SCALE GENOMIC DNA]</scope>
    <source>
        <strain evidence="3">cv. XS01</strain>
    </source>
</reference>
<dbReference type="EMBL" id="KQ999327">
    <property type="protein sequence ID" value="KZV41933.1"/>
    <property type="molecule type" value="Genomic_DNA"/>
</dbReference>
<gene>
    <name evidence="2" type="ORF">F511_24467</name>
</gene>
<evidence type="ECO:0000313" key="2">
    <source>
        <dbReference type="EMBL" id="KZV41933.1"/>
    </source>
</evidence>
<evidence type="ECO:0000256" key="1">
    <source>
        <dbReference type="SAM" id="MobiDB-lite"/>
    </source>
</evidence>
<feature type="region of interest" description="Disordered" evidence="1">
    <location>
        <begin position="41"/>
        <end position="78"/>
    </location>
</feature>
<dbReference type="Proteomes" id="UP000250235">
    <property type="component" value="Unassembled WGS sequence"/>
</dbReference>
<sequence>MPNQCARIRSTTGDGIPSSACTRRPDEIGVDGFSSSRLAGNNFPASDGGGGGVRLKKRGGGGYDARKSHSPKSSSHAQTIELSIRAGIWNPKITRWFYYCKPSTEFAKTKRCRINLFKRHLFAIANFEYARLVALKLATDCSSCTTSLYLLLLFTSLAHQLHFQLVHIVPSGSIRSNWFNTFLLVILAPWCTSRFIIPFDVPAGPPSTLALAAGSYRSS</sequence>
<dbReference type="AlphaFoldDB" id="A0A2Z7CBV6"/>
<proteinExistence type="predicted"/>
<organism evidence="2 3">
    <name type="scientific">Dorcoceras hygrometricum</name>
    <dbReference type="NCBI Taxonomy" id="472368"/>
    <lineage>
        <taxon>Eukaryota</taxon>
        <taxon>Viridiplantae</taxon>
        <taxon>Streptophyta</taxon>
        <taxon>Embryophyta</taxon>
        <taxon>Tracheophyta</taxon>
        <taxon>Spermatophyta</taxon>
        <taxon>Magnoliopsida</taxon>
        <taxon>eudicotyledons</taxon>
        <taxon>Gunneridae</taxon>
        <taxon>Pentapetalae</taxon>
        <taxon>asterids</taxon>
        <taxon>lamiids</taxon>
        <taxon>Lamiales</taxon>
        <taxon>Gesneriaceae</taxon>
        <taxon>Didymocarpoideae</taxon>
        <taxon>Trichosporeae</taxon>
        <taxon>Loxocarpinae</taxon>
        <taxon>Dorcoceras</taxon>
    </lineage>
</organism>
<accession>A0A2Z7CBV6</accession>
<feature type="compositionally biased region" description="Polar residues" evidence="1">
    <location>
        <begin position="1"/>
        <end position="13"/>
    </location>
</feature>